<feature type="transmembrane region" description="Helical" evidence="1">
    <location>
        <begin position="132"/>
        <end position="152"/>
    </location>
</feature>
<keyword evidence="1" id="KW-0472">Membrane</keyword>
<accession>A0A3L7A614</accession>
<dbReference type="RefSeq" id="WP_121648995.1">
    <property type="nucleotide sequence ID" value="NZ_RCUX01000008.1"/>
</dbReference>
<dbReference type="InterPro" id="IPR017195">
    <property type="entry name" value="ABC_thiamin-permease_prd"/>
</dbReference>
<organism evidence="2 3">
    <name type="scientific">Mycetocola tolaasinivorans</name>
    <dbReference type="NCBI Taxonomy" id="76635"/>
    <lineage>
        <taxon>Bacteria</taxon>
        <taxon>Bacillati</taxon>
        <taxon>Actinomycetota</taxon>
        <taxon>Actinomycetes</taxon>
        <taxon>Micrococcales</taxon>
        <taxon>Microbacteriaceae</taxon>
        <taxon>Mycetocola</taxon>
    </lineage>
</organism>
<protein>
    <submittedName>
        <fullName evidence="2">Uncharacterized protein</fullName>
    </submittedName>
</protein>
<dbReference type="Proteomes" id="UP000272503">
    <property type="component" value="Unassembled WGS sequence"/>
</dbReference>
<evidence type="ECO:0000313" key="2">
    <source>
        <dbReference type="EMBL" id="RLP74991.1"/>
    </source>
</evidence>
<name>A0A3L7A614_9MICO</name>
<dbReference type="PIRSF" id="PIRSF037394">
    <property type="entry name" value="ABC_thiamine-permease_YkoE_prd"/>
    <property type="match status" value="1"/>
</dbReference>
<dbReference type="Pfam" id="PF09819">
    <property type="entry name" value="ABC_cobalt"/>
    <property type="match status" value="1"/>
</dbReference>
<feature type="transmembrane region" description="Helical" evidence="1">
    <location>
        <begin position="158"/>
        <end position="184"/>
    </location>
</feature>
<proteinExistence type="predicted"/>
<dbReference type="OrthoDB" id="8017424at2"/>
<sequence length="206" mass="21696">MSVNKNSEVKPRLNFRWRVVDIVVASVLGVAVALIFIAFNLGWSGIKAPFEALLPGLQGFLEPVWYIGGVLGALIIRKPGAAIYVETVAAMVSALVGNQWGGFSTIEAGLVQGIGAEIIFLLFAYRVWNLPVTLLAGASAGLFGAVNSLILWSPGASWNYITIYVSAQVIGGALIAGLLVWFAVKGLAATGALNRFAVGRSHGVRV</sequence>
<reference evidence="2 3" key="1">
    <citation type="submission" date="2018-10" db="EMBL/GenBank/DDBJ databases">
        <authorList>
            <person name="Li J."/>
        </authorList>
    </citation>
    <scope>NUCLEOTIDE SEQUENCE [LARGE SCALE GENOMIC DNA]</scope>
    <source>
        <strain evidence="2 3">IF 016277</strain>
    </source>
</reference>
<feature type="transmembrane region" description="Helical" evidence="1">
    <location>
        <begin position="59"/>
        <end position="76"/>
    </location>
</feature>
<comment type="caution">
    <text evidence="2">The sequence shown here is derived from an EMBL/GenBank/DDBJ whole genome shotgun (WGS) entry which is preliminary data.</text>
</comment>
<feature type="transmembrane region" description="Helical" evidence="1">
    <location>
        <begin position="83"/>
        <end position="100"/>
    </location>
</feature>
<feature type="transmembrane region" description="Helical" evidence="1">
    <location>
        <begin position="106"/>
        <end position="125"/>
    </location>
</feature>
<dbReference type="EMBL" id="RCUX01000008">
    <property type="protein sequence ID" value="RLP74991.1"/>
    <property type="molecule type" value="Genomic_DNA"/>
</dbReference>
<keyword evidence="1" id="KW-1133">Transmembrane helix</keyword>
<feature type="transmembrane region" description="Helical" evidence="1">
    <location>
        <begin position="20"/>
        <end position="39"/>
    </location>
</feature>
<dbReference type="AlphaFoldDB" id="A0A3L7A614"/>
<keyword evidence="1" id="KW-0812">Transmembrane</keyword>
<evidence type="ECO:0000313" key="3">
    <source>
        <dbReference type="Proteomes" id="UP000272503"/>
    </source>
</evidence>
<gene>
    <name evidence="2" type="ORF">D9V32_11230</name>
</gene>
<evidence type="ECO:0000256" key="1">
    <source>
        <dbReference type="SAM" id="Phobius"/>
    </source>
</evidence>
<keyword evidence="3" id="KW-1185">Reference proteome</keyword>